<keyword evidence="1" id="KW-0472">Membrane</keyword>
<dbReference type="EMBL" id="JBHSSL010000118">
    <property type="protein sequence ID" value="MFC6171891.1"/>
    <property type="molecule type" value="Genomic_DNA"/>
</dbReference>
<reference evidence="3" key="1">
    <citation type="journal article" date="2019" name="Int. J. Syst. Evol. Microbiol.">
        <title>The Global Catalogue of Microorganisms (GCM) 10K type strain sequencing project: providing services to taxonomists for standard genome sequencing and annotation.</title>
        <authorList>
            <consortium name="The Broad Institute Genomics Platform"/>
            <consortium name="The Broad Institute Genome Sequencing Center for Infectious Disease"/>
            <person name="Wu L."/>
            <person name="Ma J."/>
        </authorList>
    </citation>
    <scope>NUCLEOTIDE SEQUENCE [LARGE SCALE GENOMIC DNA]</scope>
    <source>
        <strain evidence="3">CCM 8904</strain>
    </source>
</reference>
<sequence length="96" mass="10826">MKLLMIIILALFLIGQSVILWLLYRRNQRNSGSGSEAKWLRYYHNGWLAAGVVIVTIGFCSLLFYGGTHMNIGSTLFYCLVVDFCAYDVPTLAQSK</sequence>
<feature type="transmembrane region" description="Helical" evidence="1">
    <location>
        <begin position="6"/>
        <end position="24"/>
    </location>
</feature>
<evidence type="ECO:0000313" key="2">
    <source>
        <dbReference type="EMBL" id="MFC6171891.1"/>
    </source>
</evidence>
<accession>A0ABW1RIE8</accession>
<evidence type="ECO:0000256" key="1">
    <source>
        <dbReference type="SAM" id="Phobius"/>
    </source>
</evidence>
<protein>
    <submittedName>
        <fullName evidence="2">Uncharacterized protein</fullName>
    </submittedName>
</protein>
<keyword evidence="1" id="KW-0812">Transmembrane</keyword>
<gene>
    <name evidence="2" type="ORF">ACFQGP_15115</name>
</gene>
<feature type="transmembrane region" description="Helical" evidence="1">
    <location>
        <begin position="45"/>
        <end position="66"/>
    </location>
</feature>
<keyword evidence="1" id="KW-1133">Transmembrane helix</keyword>
<evidence type="ECO:0000313" key="3">
    <source>
        <dbReference type="Proteomes" id="UP001596289"/>
    </source>
</evidence>
<organism evidence="2 3">
    <name type="scientific">Loigolactobacillus jiayinensis</name>
    <dbReference type="NCBI Taxonomy" id="2486016"/>
    <lineage>
        <taxon>Bacteria</taxon>
        <taxon>Bacillati</taxon>
        <taxon>Bacillota</taxon>
        <taxon>Bacilli</taxon>
        <taxon>Lactobacillales</taxon>
        <taxon>Lactobacillaceae</taxon>
        <taxon>Loigolactobacillus</taxon>
    </lineage>
</organism>
<comment type="caution">
    <text evidence="2">The sequence shown here is derived from an EMBL/GenBank/DDBJ whole genome shotgun (WGS) entry which is preliminary data.</text>
</comment>
<keyword evidence="3" id="KW-1185">Reference proteome</keyword>
<name>A0ABW1RIE8_9LACO</name>
<proteinExistence type="predicted"/>
<dbReference type="Proteomes" id="UP001596289">
    <property type="component" value="Unassembled WGS sequence"/>
</dbReference>
<dbReference type="RefSeq" id="WP_125551792.1">
    <property type="nucleotide sequence ID" value="NZ_JBHSSL010000118.1"/>
</dbReference>